<evidence type="ECO:0000313" key="2">
    <source>
        <dbReference type="Proteomes" id="UP000271241"/>
    </source>
</evidence>
<reference evidence="2" key="1">
    <citation type="journal article" date="2018" name="Nat. Microbiol.">
        <title>Leveraging single-cell genomics to expand the fungal tree of life.</title>
        <authorList>
            <person name="Ahrendt S.R."/>
            <person name="Quandt C.A."/>
            <person name="Ciobanu D."/>
            <person name="Clum A."/>
            <person name="Salamov A."/>
            <person name="Andreopoulos B."/>
            <person name="Cheng J.F."/>
            <person name="Woyke T."/>
            <person name="Pelin A."/>
            <person name="Henrissat B."/>
            <person name="Reynolds N.K."/>
            <person name="Benny G.L."/>
            <person name="Smith M.E."/>
            <person name="James T.Y."/>
            <person name="Grigoriev I.V."/>
        </authorList>
    </citation>
    <scope>NUCLEOTIDE SEQUENCE [LARGE SCALE GENOMIC DNA]</scope>
    <source>
        <strain evidence="2">RSA 1356</strain>
    </source>
</reference>
<protein>
    <submittedName>
        <fullName evidence="1">Uncharacterized protein</fullName>
    </submittedName>
</protein>
<organism evidence="1 2">
    <name type="scientific">Thamnocephalis sphaerospora</name>
    <dbReference type="NCBI Taxonomy" id="78915"/>
    <lineage>
        <taxon>Eukaryota</taxon>
        <taxon>Fungi</taxon>
        <taxon>Fungi incertae sedis</taxon>
        <taxon>Zoopagomycota</taxon>
        <taxon>Zoopagomycotina</taxon>
        <taxon>Zoopagomycetes</taxon>
        <taxon>Zoopagales</taxon>
        <taxon>Sigmoideomycetaceae</taxon>
        <taxon>Thamnocephalis</taxon>
    </lineage>
</organism>
<sequence>MRLAFLFKAAAAAALVGLTLVDLPVFALSTSPPSYSSTLLTLSARPRPRSQPSPVSSADIALLTEYSNSHIQIFPRFAVLQPHGTRPIYRRDGRNRTTSIDFAGAGEAIVRKVGLTWIEFPDRIYMLTITDFPHGRSESAPREQYSGSTYIGFGYDANCEKILSYKISTTIGTTSCKVENSSEIGNIDVELQPAGRHFMLRRVQPWNGTSISLAPGPRITNGRRPF</sequence>
<evidence type="ECO:0000313" key="1">
    <source>
        <dbReference type="EMBL" id="RKP09689.1"/>
    </source>
</evidence>
<dbReference type="Proteomes" id="UP000271241">
    <property type="component" value="Unassembled WGS sequence"/>
</dbReference>
<accession>A0A4V1IX36</accession>
<proteinExistence type="predicted"/>
<name>A0A4V1IX36_9FUNG</name>
<gene>
    <name evidence="1" type="ORF">THASP1DRAFT_28518</name>
</gene>
<dbReference type="AlphaFoldDB" id="A0A4V1IX36"/>
<dbReference type="EMBL" id="KZ992495">
    <property type="protein sequence ID" value="RKP09689.1"/>
    <property type="molecule type" value="Genomic_DNA"/>
</dbReference>
<keyword evidence="2" id="KW-1185">Reference proteome</keyword>